<dbReference type="Pfam" id="PF05742">
    <property type="entry name" value="TANGO2"/>
    <property type="match status" value="1"/>
</dbReference>
<dbReference type="PANTHER" id="PTHR17985:SF8">
    <property type="entry name" value="TRANSPORT AND GOLGI ORGANIZATION PROTEIN 2 HOMOLOG"/>
    <property type="match status" value="1"/>
</dbReference>
<sequence length="244" mass="28409">MCTISLVPLSGFKNSFILTSNRDEAVGRETLPPEFKSLNGVKALFPQDKVAGGTWIGVSEYKHAICLMNGAFEKHERKDNYRKSRGLIVTDLLEAQDAVDTIENYNFQDIEPFTLILVDWKKGLEFYQLVWDGQKKHFKQLELRDHIWSSSPLYDKTAKRMRKDWFEEFKRSKELTAENILKFHHNAGTGDKNTDLIIDRGFLKTQSITQIKSVNSEIDFWYENLKDHKVTKEKWNLVDSERSA</sequence>
<keyword evidence="2" id="KW-1185">Reference proteome</keyword>
<reference evidence="2" key="1">
    <citation type="journal article" date="2019" name="Int. J. Syst. Evol. Microbiol.">
        <title>The Global Catalogue of Microorganisms (GCM) 10K type strain sequencing project: providing services to taxonomists for standard genome sequencing and annotation.</title>
        <authorList>
            <consortium name="The Broad Institute Genomics Platform"/>
            <consortium name="The Broad Institute Genome Sequencing Center for Infectious Disease"/>
            <person name="Wu L."/>
            <person name="Ma J."/>
        </authorList>
    </citation>
    <scope>NUCLEOTIDE SEQUENCE [LARGE SCALE GENOMIC DNA]</scope>
    <source>
        <strain evidence="2">CCUG 64793</strain>
    </source>
</reference>
<evidence type="ECO:0000313" key="1">
    <source>
        <dbReference type="EMBL" id="MFD1095121.1"/>
    </source>
</evidence>
<evidence type="ECO:0000313" key="2">
    <source>
        <dbReference type="Proteomes" id="UP001597131"/>
    </source>
</evidence>
<dbReference type="EMBL" id="JBHTLI010000001">
    <property type="protein sequence ID" value="MFD1095121.1"/>
    <property type="molecule type" value="Genomic_DNA"/>
</dbReference>
<dbReference type="PANTHER" id="PTHR17985">
    <property type="entry name" value="SER/THR-RICH PROTEIN T10 IN DGCR REGION"/>
    <property type="match status" value="1"/>
</dbReference>
<dbReference type="Proteomes" id="UP001597131">
    <property type="component" value="Unassembled WGS sequence"/>
</dbReference>
<dbReference type="RefSeq" id="WP_380743583.1">
    <property type="nucleotide sequence ID" value="NZ_JBHTLI010000001.1"/>
</dbReference>
<dbReference type="InterPro" id="IPR008551">
    <property type="entry name" value="TANGO2"/>
</dbReference>
<comment type="caution">
    <text evidence="1">The sequence shown here is derived from an EMBL/GenBank/DDBJ whole genome shotgun (WGS) entry which is preliminary data.</text>
</comment>
<proteinExistence type="predicted"/>
<protein>
    <submittedName>
        <fullName evidence="1">NRDE family protein</fullName>
    </submittedName>
</protein>
<gene>
    <name evidence="1" type="ORF">ACFQ3Q_05115</name>
</gene>
<name>A0ABW3NS46_9FLAO</name>
<accession>A0ABW3NS46</accession>
<organism evidence="1 2">
    <name type="scientific">Salegentibacter chungangensis</name>
    <dbReference type="NCBI Taxonomy" id="1335724"/>
    <lineage>
        <taxon>Bacteria</taxon>
        <taxon>Pseudomonadati</taxon>
        <taxon>Bacteroidota</taxon>
        <taxon>Flavobacteriia</taxon>
        <taxon>Flavobacteriales</taxon>
        <taxon>Flavobacteriaceae</taxon>
        <taxon>Salegentibacter</taxon>
    </lineage>
</organism>